<gene>
    <name evidence="2" type="ORF">ElyMa_001747000</name>
</gene>
<proteinExistence type="predicted"/>
<dbReference type="Proteomes" id="UP000762676">
    <property type="component" value="Unassembled WGS sequence"/>
</dbReference>
<dbReference type="AlphaFoldDB" id="A0AAV4E975"/>
<organism evidence="2 3">
    <name type="scientific">Elysia marginata</name>
    <dbReference type="NCBI Taxonomy" id="1093978"/>
    <lineage>
        <taxon>Eukaryota</taxon>
        <taxon>Metazoa</taxon>
        <taxon>Spiralia</taxon>
        <taxon>Lophotrochozoa</taxon>
        <taxon>Mollusca</taxon>
        <taxon>Gastropoda</taxon>
        <taxon>Heterobranchia</taxon>
        <taxon>Euthyneura</taxon>
        <taxon>Panpulmonata</taxon>
        <taxon>Sacoglossa</taxon>
        <taxon>Placobranchoidea</taxon>
        <taxon>Plakobranchidae</taxon>
        <taxon>Elysia</taxon>
    </lineage>
</organism>
<feature type="domain" description="DUF7042" evidence="1">
    <location>
        <begin position="63"/>
        <end position="142"/>
    </location>
</feature>
<evidence type="ECO:0000259" key="1">
    <source>
        <dbReference type="Pfam" id="PF23069"/>
    </source>
</evidence>
<reference evidence="2 3" key="1">
    <citation type="journal article" date="2021" name="Elife">
        <title>Chloroplast acquisition without the gene transfer in kleptoplastic sea slugs, Plakobranchus ocellatus.</title>
        <authorList>
            <person name="Maeda T."/>
            <person name="Takahashi S."/>
            <person name="Yoshida T."/>
            <person name="Shimamura S."/>
            <person name="Takaki Y."/>
            <person name="Nagai Y."/>
            <person name="Toyoda A."/>
            <person name="Suzuki Y."/>
            <person name="Arimoto A."/>
            <person name="Ishii H."/>
            <person name="Satoh N."/>
            <person name="Nishiyama T."/>
            <person name="Hasebe M."/>
            <person name="Maruyama T."/>
            <person name="Minagawa J."/>
            <person name="Obokata J."/>
            <person name="Shigenobu S."/>
        </authorList>
    </citation>
    <scope>NUCLEOTIDE SEQUENCE [LARGE SCALE GENOMIC DNA]</scope>
</reference>
<dbReference type="EMBL" id="BMAT01003559">
    <property type="protein sequence ID" value="GFR57568.1"/>
    <property type="molecule type" value="Genomic_DNA"/>
</dbReference>
<feature type="non-terminal residue" evidence="2">
    <location>
        <position position="1"/>
    </location>
</feature>
<keyword evidence="3" id="KW-1185">Reference proteome</keyword>
<dbReference type="Pfam" id="PF23069">
    <property type="entry name" value="DUF7042"/>
    <property type="match status" value="1"/>
</dbReference>
<dbReference type="InterPro" id="IPR055470">
    <property type="entry name" value="DUF7042"/>
</dbReference>
<protein>
    <submittedName>
        <fullName evidence="2">NADH dehydrogenase [ubiquinone] iron-sulfur protein 2, mitochondrial</fullName>
    </submittedName>
</protein>
<evidence type="ECO:0000313" key="2">
    <source>
        <dbReference type="EMBL" id="GFR57568.1"/>
    </source>
</evidence>
<evidence type="ECO:0000313" key="3">
    <source>
        <dbReference type="Proteomes" id="UP000762676"/>
    </source>
</evidence>
<sequence length="160" mass="17200">ERFLVSDEEPVNLITPSSSITEANTCTVTSYTTGSEDMLVKTDQISAAAITCPDPLLANFSPYTVTKNSGTACGTSGSINVCSHTTNVVVDYTSCSEVIYYSSGGSLNCVYYTNSGTTYYVHLMNLDNSVDNSATYYYTCLVRTLSLVGHNCVHPNKSAF</sequence>
<name>A0AAV4E975_9GAST</name>
<comment type="caution">
    <text evidence="2">The sequence shown here is derived from an EMBL/GenBank/DDBJ whole genome shotgun (WGS) entry which is preliminary data.</text>
</comment>
<accession>A0AAV4E975</accession>